<dbReference type="InterPro" id="IPR007024">
    <property type="entry name" value="BLUF_domain"/>
</dbReference>
<dbReference type="AlphaFoldDB" id="A0A653NZC4"/>
<proteinExistence type="predicted"/>
<evidence type="ECO:0000259" key="1">
    <source>
        <dbReference type="PROSITE" id="PS50925"/>
    </source>
</evidence>
<dbReference type="InterPro" id="IPR036046">
    <property type="entry name" value="Acylphosphatase-like_dom_sf"/>
</dbReference>
<name>A0A653NZC4_9FLAO</name>
<evidence type="ECO:0000313" key="3">
    <source>
        <dbReference type="Proteomes" id="UP000430202"/>
    </source>
</evidence>
<dbReference type="EMBL" id="CABWLR010000002">
    <property type="protein sequence ID" value="VXB22375.1"/>
    <property type="molecule type" value="Genomic_DNA"/>
</dbReference>
<feature type="domain" description="BLUF" evidence="1">
    <location>
        <begin position="1"/>
        <end position="91"/>
    </location>
</feature>
<dbReference type="Gene3D" id="3.30.70.100">
    <property type="match status" value="1"/>
</dbReference>
<gene>
    <name evidence="2" type="ORF">MARI151_20068</name>
</gene>
<reference evidence="2 3" key="1">
    <citation type="submission" date="2019-10" db="EMBL/GenBank/DDBJ databases">
        <authorList>
            <person name="Karimi E."/>
        </authorList>
    </citation>
    <scope>NUCLEOTIDE SEQUENCE [LARGE SCALE GENOMIC DNA]</scope>
    <source>
        <strain evidence="2">Maribacter sp. 151</strain>
    </source>
</reference>
<protein>
    <submittedName>
        <fullName evidence="2">Sensors of blue-light using FAD</fullName>
    </submittedName>
</protein>
<sequence length="145" mass="16909">MYNLVYKSIAKTLSTSQINEILVKSRDFNSKHDITGCLIYHEGVFIQYLEGGSKDVLYLFERIKVDDRHYEVKLLSNGNIYSREFDTWSMAFLSEEIPNEAFEYIKLMVSSNDGEDEDMSVIPNPTTKKFWLAVKNLVIRLKHKT</sequence>
<dbReference type="GO" id="GO:0009882">
    <property type="term" value="F:blue light photoreceptor activity"/>
    <property type="evidence" value="ECO:0007669"/>
    <property type="project" value="InterPro"/>
</dbReference>
<keyword evidence="3" id="KW-1185">Reference proteome</keyword>
<evidence type="ECO:0000313" key="2">
    <source>
        <dbReference type="EMBL" id="VXB22375.1"/>
    </source>
</evidence>
<dbReference type="PROSITE" id="PS50925">
    <property type="entry name" value="BLUF"/>
    <property type="match status" value="1"/>
</dbReference>
<dbReference type="Pfam" id="PF04940">
    <property type="entry name" value="BLUF"/>
    <property type="match status" value="1"/>
</dbReference>
<organism evidence="2 3">
    <name type="scientific">Maribacter litoralis</name>
    <dbReference type="NCBI Taxonomy" id="2059726"/>
    <lineage>
        <taxon>Bacteria</taxon>
        <taxon>Pseudomonadati</taxon>
        <taxon>Bacteroidota</taxon>
        <taxon>Flavobacteriia</taxon>
        <taxon>Flavobacteriales</taxon>
        <taxon>Flavobacteriaceae</taxon>
        <taxon>Maribacter</taxon>
    </lineage>
</organism>
<accession>A0A653NZC4</accession>
<dbReference type="SMART" id="SM01034">
    <property type="entry name" value="BLUF"/>
    <property type="match status" value="1"/>
</dbReference>
<dbReference type="SUPFAM" id="SSF54975">
    <property type="entry name" value="Acylphosphatase/BLUF domain-like"/>
    <property type="match status" value="1"/>
</dbReference>
<dbReference type="Proteomes" id="UP000430202">
    <property type="component" value="Unassembled WGS sequence"/>
</dbReference>
<dbReference type="RefSeq" id="WP_159302023.1">
    <property type="nucleotide sequence ID" value="NZ_LR733271.1"/>
</dbReference>
<dbReference type="GO" id="GO:0071949">
    <property type="term" value="F:FAD binding"/>
    <property type="evidence" value="ECO:0007669"/>
    <property type="project" value="InterPro"/>
</dbReference>